<dbReference type="EC" id="1.3.8.8" evidence="10"/>
<dbReference type="InterPro" id="IPR013786">
    <property type="entry name" value="AcylCoA_DH/ox_N"/>
</dbReference>
<sequence length="384" mass="42021">MERGLYTEDHEQYRAMVREFVAREVTPHLDEWDEQQSTGREVWLAAGKQGVIGLTTPEQYGGPGLDDWRYRNVVYEELFRAGAASLASSFSLQDDILIPYVTAMGDDEQKQRWLPGMASGETIMAVAMTEPGTGSDLKGVRTHAQKVPGGWRLNGAKTFISSGQQADLVCVVTRTDAAGGTDAFSLLVVEAGMSGFERGRNLKKVGLWAQDTSELSFTDVFVPDENLLGTEGGGFRHLMGHLPLERLSIAAGAVASTTAALDWTITYVKERHAFGQPLAGFQNTQFVLADMATELEAAESLLDRCILAYNSGSFTAVDAAKVKLFTTEVQARVVDKCVQLHGGYGYMIEYPIAKAYLDARVQRIYGGTNEIQRQIIGRALTGMR</sequence>
<dbReference type="PROSITE" id="PS00073">
    <property type="entry name" value="ACYL_COA_DH_2"/>
    <property type="match status" value="1"/>
</dbReference>
<evidence type="ECO:0000256" key="1">
    <source>
        <dbReference type="ARBA" id="ARBA00001974"/>
    </source>
</evidence>
<evidence type="ECO:0000256" key="2">
    <source>
        <dbReference type="ARBA" id="ARBA00009347"/>
    </source>
</evidence>
<dbReference type="InterPro" id="IPR009100">
    <property type="entry name" value="AcylCoA_DH/oxidase_NM_dom_sf"/>
</dbReference>
<dbReference type="Proteomes" id="UP000564496">
    <property type="component" value="Unassembled WGS sequence"/>
</dbReference>
<dbReference type="GO" id="GO:0050660">
    <property type="term" value="F:flavin adenine dinucleotide binding"/>
    <property type="evidence" value="ECO:0007669"/>
    <property type="project" value="InterPro"/>
</dbReference>
<dbReference type="Pfam" id="PF02771">
    <property type="entry name" value="Acyl-CoA_dh_N"/>
    <property type="match status" value="1"/>
</dbReference>
<reference evidence="10 11" key="1">
    <citation type="submission" date="2020-07" db="EMBL/GenBank/DDBJ databases">
        <title>Sequencing the genomes of 1000 actinobacteria strains.</title>
        <authorList>
            <person name="Klenk H.-P."/>
        </authorList>
    </citation>
    <scope>NUCLEOTIDE SEQUENCE [LARGE SCALE GENOMIC DNA]</scope>
    <source>
        <strain evidence="10 11">DSM 26487</strain>
    </source>
</reference>
<dbReference type="Gene3D" id="2.40.110.10">
    <property type="entry name" value="Butyryl-CoA Dehydrogenase, subunit A, domain 2"/>
    <property type="match status" value="1"/>
</dbReference>
<dbReference type="InterPro" id="IPR006089">
    <property type="entry name" value="Acyl-CoA_DH_CS"/>
</dbReference>
<dbReference type="PANTHER" id="PTHR43884">
    <property type="entry name" value="ACYL-COA DEHYDROGENASE"/>
    <property type="match status" value="1"/>
</dbReference>
<dbReference type="InterPro" id="IPR046373">
    <property type="entry name" value="Acyl-CoA_Oxase/DH_mid-dom_sf"/>
</dbReference>
<feature type="domain" description="Acyl-CoA dehydrogenase/oxidase N-terminal" evidence="9">
    <location>
        <begin position="7"/>
        <end position="121"/>
    </location>
</feature>
<keyword evidence="11" id="KW-1185">Reference proteome</keyword>
<proteinExistence type="inferred from homology"/>
<dbReference type="Gene3D" id="1.20.140.10">
    <property type="entry name" value="Butyryl-CoA Dehydrogenase, subunit A, domain 3"/>
    <property type="match status" value="1"/>
</dbReference>
<dbReference type="AlphaFoldDB" id="A0A7Z0DHR1"/>
<protein>
    <submittedName>
        <fullName evidence="10">Long-chain-acyl-CoA dehydrogenase</fullName>
        <ecNumber evidence="10">1.3.8.8</ecNumber>
    </submittedName>
</protein>
<keyword evidence="5 6" id="KW-0560">Oxidoreductase</keyword>
<evidence type="ECO:0000313" key="11">
    <source>
        <dbReference type="Proteomes" id="UP000564496"/>
    </source>
</evidence>
<dbReference type="Pfam" id="PF00441">
    <property type="entry name" value="Acyl-CoA_dh_1"/>
    <property type="match status" value="1"/>
</dbReference>
<evidence type="ECO:0000259" key="9">
    <source>
        <dbReference type="Pfam" id="PF02771"/>
    </source>
</evidence>
<dbReference type="SUPFAM" id="SSF56645">
    <property type="entry name" value="Acyl-CoA dehydrogenase NM domain-like"/>
    <property type="match status" value="1"/>
</dbReference>
<evidence type="ECO:0000256" key="3">
    <source>
        <dbReference type="ARBA" id="ARBA00022630"/>
    </source>
</evidence>
<dbReference type="GO" id="GO:0004466">
    <property type="term" value="F:long-chain fatty acyl-CoA dehydrogenase activity"/>
    <property type="evidence" value="ECO:0007669"/>
    <property type="project" value="UniProtKB-EC"/>
</dbReference>
<evidence type="ECO:0000259" key="7">
    <source>
        <dbReference type="Pfam" id="PF00441"/>
    </source>
</evidence>
<dbReference type="EMBL" id="JACBZR010000001">
    <property type="protein sequence ID" value="NYI75511.1"/>
    <property type="molecule type" value="Genomic_DNA"/>
</dbReference>
<comment type="cofactor">
    <cofactor evidence="1 6">
        <name>FAD</name>
        <dbReference type="ChEBI" id="CHEBI:57692"/>
    </cofactor>
</comment>
<dbReference type="FunFam" id="1.20.140.10:FF:000001">
    <property type="entry name" value="Acyl-CoA dehydrogenase"/>
    <property type="match status" value="1"/>
</dbReference>
<keyword evidence="4 6" id="KW-0274">FAD</keyword>
<comment type="caution">
    <text evidence="10">The sequence shown here is derived from an EMBL/GenBank/DDBJ whole genome shotgun (WGS) entry which is preliminary data.</text>
</comment>
<keyword evidence="3 6" id="KW-0285">Flavoprotein</keyword>
<organism evidence="10 11">
    <name type="scientific">Nocardioides panzhihuensis</name>
    <dbReference type="NCBI Taxonomy" id="860243"/>
    <lineage>
        <taxon>Bacteria</taxon>
        <taxon>Bacillati</taxon>
        <taxon>Actinomycetota</taxon>
        <taxon>Actinomycetes</taxon>
        <taxon>Propionibacteriales</taxon>
        <taxon>Nocardioidaceae</taxon>
        <taxon>Nocardioides</taxon>
    </lineage>
</organism>
<feature type="domain" description="Acyl-CoA oxidase/dehydrogenase middle" evidence="8">
    <location>
        <begin position="125"/>
        <end position="220"/>
    </location>
</feature>
<evidence type="ECO:0000256" key="5">
    <source>
        <dbReference type="ARBA" id="ARBA00023002"/>
    </source>
</evidence>
<dbReference type="InterPro" id="IPR036250">
    <property type="entry name" value="AcylCo_DH-like_C"/>
</dbReference>
<dbReference type="Gene3D" id="1.10.540.10">
    <property type="entry name" value="Acyl-CoA dehydrogenase/oxidase, N-terminal domain"/>
    <property type="match status" value="1"/>
</dbReference>
<feature type="domain" description="Acyl-CoA dehydrogenase/oxidase C-terminal" evidence="7">
    <location>
        <begin position="232"/>
        <end position="380"/>
    </location>
</feature>
<dbReference type="InterPro" id="IPR037069">
    <property type="entry name" value="AcylCoA_DH/ox_N_sf"/>
</dbReference>
<evidence type="ECO:0000256" key="6">
    <source>
        <dbReference type="RuleBase" id="RU362125"/>
    </source>
</evidence>
<evidence type="ECO:0000313" key="10">
    <source>
        <dbReference type="EMBL" id="NYI75511.1"/>
    </source>
</evidence>
<dbReference type="SUPFAM" id="SSF47203">
    <property type="entry name" value="Acyl-CoA dehydrogenase C-terminal domain-like"/>
    <property type="match status" value="1"/>
</dbReference>
<dbReference type="RefSeq" id="WP_179656228.1">
    <property type="nucleotide sequence ID" value="NZ_JACBZR010000001.1"/>
</dbReference>
<dbReference type="PANTHER" id="PTHR43884:SF12">
    <property type="entry name" value="ISOVALERYL-COA DEHYDROGENASE, MITOCHONDRIAL-RELATED"/>
    <property type="match status" value="1"/>
</dbReference>
<evidence type="ECO:0000259" key="8">
    <source>
        <dbReference type="Pfam" id="PF02770"/>
    </source>
</evidence>
<accession>A0A7Z0DHR1</accession>
<dbReference type="InterPro" id="IPR009075">
    <property type="entry name" value="AcylCo_DH/oxidase_C"/>
</dbReference>
<dbReference type="Pfam" id="PF02770">
    <property type="entry name" value="Acyl-CoA_dh_M"/>
    <property type="match status" value="1"/>
</dbReference>
<evidence type="ECO:0000256" key="4">
    <source>
        <dbReference type="ARBA" id="ARBA00022827"/>
    </source>
</evidence>
<comment type="similarity">
    <text evidence="2 6">Belongs to the acyl-CoA dehydrogenase family.</text>
</comment>
<dbReference type="InterPro" id="IPR006091">
    <property type="entry name" value="Acyl-CoA_Oxase/DH_mid-dom"/>
</dbReference>
<name>A0A7Z0DHR1_9ACTN</name>
<dbReference type="FunFam" id="2.40.110.10:FF:000002">
    <property type="entry name" value="Acyl-CoA dehydrogenase fadE12"/>
    <property type="match status" value="1"/>
</dbReference>
<gene>
    <name evidence="10" type="ORF">BJ988_000159</name>
</gene>